<name>A0AAE1T2E8_9SOLA</name>
<comment type="caution">
    <text evidence="2">The sequence shown here is derived from an EMBL/GenBank/DDBJ whole genome shotgun (WGS) entry which is preliminary data.</text>
</comment>
<organism evidence="2 3">
    <name type="scientific">Anisodus tanguticus</name>
    <dbReference type="NCBI Taxonomy" id="243964"/>
    <lineage>
        <taxon>Eukaryota</taxon>
        <taxon>Viridiplantae</taxon>
        <taxon>Streptophyta</taxon>
        <taxon>Embryophyta</taxon>
        <taxon>Tracheophyta</taxon>
        <taxon>Spermatophyta</taxon>
        <taxon>Magnoliopsida</taxon>
        <taxon>eudicotyledons</taxon>
        <taxon>Gunneridae</taxon>
        <taxon>Pentapetalae</taxon>
        <taxon>asterids</taxon>
        <taxon>lamiids</taxon>
        <taxon>Solanales</taxon>
        <taxon>Solanaceae</taxon>
        <taxon>Solanoideae</taxon>
        <taxon>Hyoscyameae</taxon>
        <taxon>Anisodus</taxon>
    </lineage>
</organism>
<reference evidence="2" key="1">
    <citation type="submission" date="2023-12" db="EMBL/GenBank/DDBJ databases">
        <title>Genome assembly of Anisodus tanguticus.</title>
        <authorList>
            <person name="Wang Y.-J."/>
        </authorList>
    </citation>
    <scope>NUCLEOTIDE SEQUENCE</scope>
    <source>
        <strain evidence="2">KB-2021</strain>
        <tissue evidence="2">Leaf</tissue>
    </source>
</reference>
<keyword evidence="3" id="KW-1185">Reference proteome</keyword>
<protein>
    <submittedName>
        <fullName evidence="2">Uncharacterized protein</fullName>
    </submittedName>
</protein>
<keyword evidence="1" id="KW-0472">Membrane</keyword>
<evidence type="ECO:0000313" key="2">
    <source>
        <dbReference type="EMBL" id="KAK4380341.1"/>
    </source>
</evidence>
<gene>
    <name evidence="2" type="ORF">RND71_002203</name>
</gene>
<feature type="transmembrane region" description="Helical" evidence="1">
    <location>
        <begin position="6"/>
        <end position="26"/>
    </location>
</feature>
<sequence>MAAVNKFAIFFVVLLTMTIVICWKIWKIRCSKRFDLIPNNPNISNSKVVGQNPSSGG</sequence>
<dbReference type="EMBL" id="JAVYJV010000001">
    <property type="protein sequence ID" value="KAK4380341.1"/>
    <property type="molecule type" value="Genomic_DNA"/>
</dbReference>
<dbReference type="AlphaFoldDB" id="A0AAE1T2E8"/>
<keyword evidence="1" id="KW-0812">Transmembrane</keyword>
<dbReference type="Proteomes" id="UP001291623">
    <property type="component" value="Unassembled WGS sequence"/>
</dbReference>
<evidence type="ECO:0000313" key="3">
    <source>
        <dbReference type="Proteomes" id="UP001291623"/>
    </source>
</evidence>
<proteinExistence type="predicted"/>
<keyword evidence="1" id="KW-1133">Transmembrane helix</keyword>
<evidence type="ECO:0000256" key="1">
    <source>
        <dbReference type="SAM" id="Phobius"/>
    </source>
</evidence>
<accession>A0AAE1T2E8</accession>